<comment type="caution">
    <text evidence="2">The sequence shown here is derived from an EMBL/GenBank/DDBJ whole genome shotgun (WGS) entry which is preliminary data.</text>
</comment>
<protein>
    <submittedName>
        <fullName evidence="2">Uncharacterized protein</fullName>
    </submittedName>
</protein>
<accession>A0A9R1CRH6</accession>
<evidence type="ECO:0000313" key="2">
    <source>
        <dbReference type="EMBL" id="MCQ4332600.1"/>
    </source>
</evidence>
<keyword evidence="1" id="KW-0812">Transmembrane</keyword>
<keyword evidence="1" id="KW-1133">Transmembrane helix</keyword>
<sequence>MAPAETDSGLDHPSFLAAGGTLAAYAIVILAMTAILFGIPYLLFVLF</sequence>
<dbReference type="AlphaFoldDB" id="A0A9R1CRH6"/>
<dbReference type="RefSeq" id="WP_256028527.1">
    <property type="nucleotide sequence ID" value="NZ_JAHLKM010000002.1"/>
</dbReference>
<feature type="transmembrane region" description="Helical" evidence="1">
    <location>
        <begin position="22"/>
        <end position="46"/>
    </location>
</feature>
<name>A0A9R1CRH6_9EURY</name>
<proteinExistence type="predicted"/>
<evidence type="ECO:0000256" key="1">
    <source>
        <dbReference type="SAM" id="Phobius"/>
    </source>
</evidence>
<keyword evidence="3" id="KW-1185">Reference proteome</keyword>
<dbReference type="EMBL" id="JAHLKM010000002">
    <property type="protein sequence ID" value="MCQ4332600.1"/>
    <property type="molecule type" value="Genomic_DNA"/>
</dbReference>
<evidence type="ECO:0000313" key="3">
    <source>
        <dbReference type="Proteomes" id="UP001139494"/>
    </source>
</evidence>
<reference evidence="2" key="1">
    <citation type="journal article" date="2023" name="Front. Microbiol.">
        <title>Genomic-based phylogenetic and metabolic analyses of the genus Natronomonas, and description of Natronomonas aquatica sp. nov.</title>
        <authorList>
            <person name="Garcia-Roldan A."/>
            <person name="Duran-Viseras A."/>
            <person name="de la Haba R.R."/>
            <person name="Corral P."/>
            <person name="Sanchez-Porro C."/>
            <person name="Ventosa A."/>
        </authorList>
    </citation>
    <scope>NUCLEOTIDE SEQUENCE</scope>
    <source>
        <strain evidence="2">F2-12</strain>
    </source>
</reference>
<keyword evidence="1" id="KW-0472">Membrane</keyword>
<dbReference type="Proteomes" id="UP001139494">
    <property type="component" value="Unassembled WGS sequence"/>
</dbReference>
<organism evidence="2 3">
    <name type="scientific">Natronomonas aquatica</name>
    <dbReference type="NCBI Taxonomy" id="2841590"/>
    <lineage>
        <taxon>Archaea</taxon>
        <taxon>Methanobacteriati</taxon>
        <taxon>Methanobacteriota</taxon>
        <taxon>Stenosarchaea group</taxon>
        <taxon>Halobacteria</taxon>
        <taxon>Halobacteriales</taxon>
        <taxon>Natronomonadaceae</taxon>
        <taxon>Natronomonas</taxon>
    </lineage>
</organism>
<gene>
    <name evidence="2" type="ORF">KM295_03665</name>
</gene>